<dbReference type="GO" id="GO:0009279">
    <property type="term" value="C:cell outer membrane"/>
    <property type="evidence" value="ECO:0007669"/>
    <property type="project" value="UniProtKB-SubCell"/>
</dbReference>
<evidence type="ECO:0000256" key="12">
    <source>
        <dbReference type="RuleBase" id="RU003357"/>
    </source>
</evidence>
<reference evidence="15" key="1">
    <citation type="submission" date="2020-12" db="EMBL/GenBank/DDBJ databases">
        <title>The genome sequence of Inhella sp. 1Y17.</title>
        <authorList>
            <person name="Liu Y."/>
        </authorList>
    </citation>
    <scope>NUCLEOTIDE SEQUENCE</scope>
    <source>
        <strain evidence="15">1Y17</strain>
    </source>
</reference>
<evidence type="ECO:0000256" key="10">
    <source>
        <dbReference type="ARBA" id="ARBA00023237"/>
    </source>
</evidence>
<keyword evidence="8 11" id="KW-0472">Membrane</keyword>
<comment type="subcellular location">
    <subcellularLocation>
        <location evidence="1 11">Cell outer membrane</location>
        <topology evidence="1 11">Multi-pass membrane protein</topology>
    </subcellularLocation>
</comment>
<comment type="caution">
    <text evidence="15">The sequence shown here is derived from an EMBL/GenBank/DDBJ whole genome shotgun (WGS) entry which is preliminary data.</text>
</comment>
<keyword evidence="7 12" id="KW-0798">TonB box</keyword>
<dbReference type="Pfam" id="PF00593">
    <property type="entry name" value="TonB_dep_Rec_b-barrel"/>
    <property type="match status" value="1"/>
</dbReference>
<keyword evidence="10 11" id="KW-0998">Cell outer membrane</keyword>
<evidence type="ECO:0000256" key="1">
    <source>
        <dbReference type="ARBA" id="ARBA00004571"/>
    </source>
</evidence>
<evidence type="ECO:0000259" key="14">
    <source>
        <dbReference type="Pfam" id="PF07715"/>
    </source>
</evidence>
<keyword evidence="6" id="KW-0732">Signal</keyword>
<evidence type="ECO:0000256" key="7">
    <source>
        <dbReference type="ARBA" id="ARBA00023077"/>
    </source>
</evidence>
<dbReference type="InterPro" id="IPR039426">
    <property type="entry name" value="TonB-dep_rcpt-like"/>
</dbReference>
<dbReference type="Gene3D" id="2.170.130.10">
    <property type="entry name" value="TonB-dependent receptor, plug domain"/>
    <property type="match status" value="1"/>
</dbReference>
<dbReference type="AlphaFoldDB" id="A0A931IX62"/>
<feature type="domain" description="TonB-dependent receptor plug" evidence="14">
    <location>
        <begin position="42"/>
        <end position="152"/>
    </location>
</feature>
<evidence type="ECO:0000313" key="15">
    <source>
        <dbReference type="EMBL" id="MBH9575361.1"/>
    </source>
</evidence>
<dbReference type="SUPFAM" id="SSF56935">
    <property type="entry name" value="Porins"/>
    <property type="match status" value="1"/>
</dbReference>
<accession>A0A931IX62</accession>
<evidence type="ECO:0000256" key="8">
    <source>
        <dbReference type="ARBA" id="ARBA00023136"/>
    </source>
</evidence>
<name>A0A931IX62_9BURK</name>
<proteinExistence type="inferred from homology"/>
<dbReference type="CDD" id="cd01347">
    <property type="entry name" value="ligand_gated_channel"/>
    <property type="match status" value="1"/>
</dbReference>
<keyword evidence="3 11" id="KW-0813">Transport</keyword>
<organism evidence="15 16">
    <name type="scientific">Inhella proteolytica</name>
    <dbReference type="NCBI Taxonomy" id="2795029"/>
    <lineage>
        <taxon>Bacteria</taxon>
        <taxon>Pseudomonadati</taxon>
        <taxon>Pseudomonadota</taxon>
        <taxon>Betaproteobacteria</taxon>
        <taxon>Burkholderiales</taxon>
        <taxon>Sphaerotilaceae</taxon>
        <taxon>Inhella</taxon>
    </lineage>
</organism>
<evidence type="ECO:0000256" key="3">
    <source>
        <dbReference type="ARBA" id="ARBA00022448"/>
    </source>
</evidence>
<evidence type="ECO:0000313" key="16">
    <source>
        <dbReference type="Proteomes" id="UP000613266"/>
    </source>
</evidence>
<dbReference type="Gene3D" id="2.40.170.20">
    <property type="entry name" value="TonB-dependent receptor, beta-barrel domain"/>
    <property type="match status" value="1"/>
</dbReference>
<protein>
    <submittedName>
        <fullName evidence="15">TonB-dependent receptor</fullName>
    </submittedName>
</protein>
<evidence type="ECO:0000256" key="4">
    <source>
        <dbReference type="ARBA" id="ARBA00022452"/>
    </source>
</evidence>
<evidence type="ECO:0000256" key="9">
    <source>
        <dbReference type="ARBA" id="ARBA00023170"/>
    </source>
</evidence>
<keyword evidence="5 11" id="KW-0812">Transmembrane</keyword>
<dbReference type="RefSeq" id="WP_198108986.1">
    <property type="nucleotide sequence ID" value="NZ_JAEDAK010000001.1"/>
</dbReference>
<dbReference type="Proteomes" id="UP000613266">
    <property type="component" value="Unassembled WGS sequence"/>
</dbReference>
<comment type="similarity">
    <text evidence="2 11 12">Belongs to the TonB-dependent receptor family.</text>
</comment>
<dbReference type="InterPro" id="IPR000531">
    <property type="entry name" value="Beta-barrel_TonB"/>
</dbReference>
<keyword evidence="16" id="KW-1185">Reference proteome</keyword>
<evidence type="ECO:0000256" key="6">
    <source>
        <dbReference type="ARBA" id="ARBA00022729"/>
    </source>
</evidence>
<dbReference type="InterPro" id="IPR036942">
    <property type="entry name" value="Beta-barrel_TonB_sf"/>
</dbReference>
<gene>
    <name evidence="15" type="ORF">I7X39_00445</name>
</gene>
<dbReference type="InterPro" id="IPR012910">
    <property type="entry name" value="Plug_dom"/>
</dbReference>
<keyword evidence="9 15" id="KW-0675">Receptor</keyword>
<sequence>MRVWICCAALLGTAAAAQEDELALAYGDSATVSIATGAPQSLRRAPAVAMVITAEQIRAMGAKDLDEVLERVPGLHVARGPGAYPPLYQVRGVHSQFNPQTLMLQNGVPLTTLLVGNRGNGWGGLPVAHIARIEVMLSPGSALYGADAYSGVINVITKSAAEVKNGEAGVRAGSFGAREAWAQHTLGLGPVQGLWHLQWAREDGHRRTIEADAQSFNDRSFGSAASLAPGPVNLAREALDAHLDLAWAKWHARLNYKQRELGTGVGVSQALDPFSLYYTRRWLGDLSWQSDFGNWSAGSQLSYLHYQQRYKQPLMIFPPGVRFPTGVFPNGMQGAPETWENQWRWQGHLQWNGFSGHRLRLGLGAEDLDLYRTRERKNFLFAANGLPIPLPEVIDQSETAPFLRPQRRRVVYAYAQDDWQLARDWTLTAGLRVDRFSDFGSTTNPRLALVWDAAQDLTLKLLHGRAFRAPAFNEQYSISNPVARGNPDIRPERLRSTELALVWQLQLELQLRASLYQQKLSDIIRSTPNAVAGTGTTFNNTGDQRGHGGELSLVWQPRRGLSLEAHASLQRSRDLPTATAVGYAPEQRLYLVADWQAGADWRLGAQLNDVRRRLRAAGDTRPAIPDYRTLDLSLRWSPPQPWSLGLVLRNLTNADVREPSLAPGRIVNDLPQAPRSVSLEGSWRF</sequence>
<dbReference type="PANTHER" id="PTHR30069">
    <property type="entry name" value="TONB-DEPENDENT OUTER MEMBRANE RECEPTOR"/>
    <property type="match status" value="1"/>
</dbReference>
<evidence type="ECO:0000256" key="5">
    <source>
        <dbReference type="ARBA" id="ARBA00022692"/>
    </source>
</evidence>
<evidence type="ECO:0000256" key="2">
    <source>
        <dbReference type="ARBA" id="ARBA00009810"/>
    </source>
</evidence>
<keyword evidence="4 11" id="KW-1134">Transmembrane beta strand</keyword>
<dbReference type="GO" id="GO:0015344">
    <property type="term" value="F:siderophore uptake transmembrane transporter activity"/>
    <property type="evidence" value="ECO:0007669"/>
    <property type="project" value="TreeGrafter"/>
</dbReference>
<dbReference type="PANTHER" id="PTHR30069:SF29">
    <property type="entry name" value="HEMOGLOBIN AND HEMOGLOBIN-HAPTOGLOBIN-BINDING PROTEIN 1-RELATED"/>
    <property type="match status" value="1"/>
</dbReference>
<dbReference type="EMBL" id="JAEDAK010000001">
    <property type="protein sequence ID" value="MBH9575361.1"/>
    <property type="molecule type" value="Genomic_DNA"/>
</dbReference>
<dbReference type="GO" id="GO:0044718">
    <property type="term" value="P:siderophore transmembrane transport"/>
    <property type="evidence" value="ECO:0007669"/>
    <property type="project" value="TreeGrafter"/>
</dbReference>
<dbReference type="PROSITE" id="PS52016">
    <property type="entry name" value="TONB_DEPENDENT_REC_3"/>
    <property type="match status" value="1"/>
</dbReference>
<evidence type="ECO:0000259" key="13">
    <source>
        <dbReference type="Pfam" id="PF00593"/>
    </source>
</evidence>
<feature type="domain" description="TonB-dependent receptor-like beta-barrel" evidence="13">
    <location>
        <begin position="272"/>
        <end position="651"/>
    </location>
</feature>
<dbReference type="Pfam" id="PF07715">
    <property type="entry name" value="Plug"/>
    <property type="match status" value="1"/>
</dbReference>
<evidence type="ECO:0000256" key="11">
    <source>
        <dbReference type="PROSITE-ProRule" id="PRU01360"/>
    </source>
</evidence>
<dbReference type="InterPro" id="IPR037066">
    <property type="entry name" value="Plug_dom_sf"/>
</dbReference>